<dbReference type="EMBL" id="KQ090237">
    <property type="protein sequence ID" value="KMS99104.1"/>
    <property type="molecule type" value="Genomic_DNA"/>
</dbReference>
<evidence type="ECO:0000259" key="1">
    <source>
        <dbReference type="SMART" id="SM01037"/>
    </source>
</evidence>
<accession>A0A0J8BCN7</accession>
<dbReference type="SUPFAM" id="SSF55961">
    <property type="entry name" value="Bet v1-like"/>
    <property type="match status" value="1"/>
</dbReference>
<dbReference type="eggNOG" id="ENOG502S31C">
    <property type="taxonomic scope" value="Eukaryota"/>
</dbReference>
<dbReference type="Gramene" id="KMS99104">
    <property type="protein sequence ID" value="KMS99104"/>
    <property type="gene ID" value="BVRB_2g047860"/>
</dbReference>
<feature type="domain" description="Bet v I/Major latex protein" evidence="1">
    <location>
        <begin position="2"/>
        <end position="154"/>
    </location>
</feature>
<proteinExistence type="predicted"/>
<sequence>MAKLHRVEGQIELKCEADKYFDVWAHKMYLIQKMCPDKVQKPVLLEGAWNKVGALVSGNYVINEIGEKASLKARMNEIDEKGMSVRYSYHDGFIMEKYYKSLTSKVQAIPKGKGCIVKWSFEYEKMKEDAPDANVYVDFMLAMSKDMGAYLCKA</sequence>
<reference evidence="2 3" key="1">
    <citation type="journal article" date="2014" name="Nature">
        <title>The genome of the recently domesticated crop plant sugar beet (Beta vulgaris).</title>
        <authorList>
            <person name="Dohm J.C."/>
            <person name="Minoche A.E."/>
            <person name="Holtgrawe D."/>
            <person name="Capella-Gutierrez S."/>
            <person name="Zakrzewski F."/>
            <person name="Tafer H."/>
            <person name="Rupp O."/>
            <person name="Sorensen T.R."/>
            <person name="Stracke R."/>
            <person name="Reinhardt R."/>
            <person name="Goesmann A."/>
            <person name="Kraft T."/>
            <person name="Schulz B."/>
            <person name="Stadler P.F."/>
            <person name="Schmidt T."/>
            <person name="Gabaldon T."/>
            <person name="Lehrach H."/>
            <person name="Weisshaar B."/>
            <person name="Himmelbauer H."/>
        </authorList>
    </citation>
    <scope>NUCLEOTIDE SEQUENCE [LARGE SCALE GENOMIC DNA]</scope>
    <source>
        <tissue evidence="2">Taproot</tissue>
    </source>
</reference>
<protein>
    <recommendedName>
        <fullName evidence="1">Bet v I/Major latex protein domain-containing protein</fullName>
    </recommendedName>
</protein>
<dbReference type="Gene3D" id="3.30.530.20">
    <property type="match status" value="1"/>
</dbReference>
<organism evidence="2 3">
    <name type="scientific">Beta vulgaris subsp. vulgaris</name>
    <name type="common">Beet</name>
    <dbReference type="NCBI Taxonomy" id="3555"/>
    <lineage>
        <taxon>Eukaryota</taxon>
        <taxon>Viridiplantae</taxon>
        <taxon>Streptophyta</taxon>
        <taxon>Embryophyta</taxon>
        <taxon>Tracheophyta</taxon>
        <taxon>Spermatophyta</taxon>
        <taxon>Magnoliopsida</taxon>
        <taxon>eudicotyledons</taxon>
        <taxon>Gunneridae</taxon>
        <taxon>Pentapetalae</taxon>
        <taxon>Caryophyllales</taxon>
        <taxon>Chenopodiaceae</taxon>
        <taxon>Betoideae</taxon>
        <taxon>Beta</taxon>
    </lineage>
</organism>
<dbReference type="PANTHER" id="PTHR31907">
    <property type="entry name" value="MLP-LIKE PROTEIN 423"/>
    <property type="match status" value="1"/>
</dbReference>
<dbReference type="GO" id="GO:0006952">
    <property type="term" value="P:defense response"/>
    <property type="evidence" value="ECO:0007669"/>
    <property type="project" value="InterPro"/>
</dbReference>
<name>A0A0J8BCN7_BETVV</name>
<dbReference type="InterPro" id="IPR000916">
    <property type="entry name" value="Bet_v_I/MLP"/>
</dbReference>
<dbReference type="OrthoDB" id="1072116at2759"/>
<dbReference type="Pfam" id="PF00407">
    <property type="entry name" value="Bet_v_1"/>
    <property type="match status" value="1"/>
</dbReference>
<dbReference type="InterPro" id="IPR023393">
    <property type="entry name" value="START-like_dom_sf"/>
</dbReference>
<keyword evidence="3" id="KW-1185">Reference proteome</keyword>
<dbReference type="Proteomes" id="UP000035740">
    <property type="component" value="Unassembled WGS sequence"/>
</dbReference>
<dbReference type="AlphaFoldDB" id="A0A0J8BCN7"/>
<evidence type="ECO:0000313" key="3">
    <source>
        <dbReference type="Proteomes" id="UP000035740"/>
    </source>
</evidence>
<gene>
    <name evidence="2" type="ORF">BVRB_2g047860</name>
</gene>
<dbReference type="OMA" id="FWISIST"/>
<dbReference type="KEGG" id="bvg:104906387"/>
<evidence type="ECO:0000313" key="2">
    <source>
        <dbReference type="EMBL" id="KMS99104.1"/>
    </source>
</evidence>
<dbReference type="InterPro" id="IPR051761">
    <property type="entry name" value="MLP-like_ligand-binding"/>
</dbReference>
<dbReference type="SMART" id="SM01037">
    <property type="entry name" value="Bet_v_1"/>
    <property type="match status" value="1"/>
</dbReference>